<dbReference type="RefSeq" id="WP_167509703.1">
    <property type="nucleotide sequence ID" value="NZ_JACIDB010000004.1"/>
</dbReference>
<keyword evidence="1" id="KW-1133">Transmembrane helix</keyword>
<feature type="transmembrane region" description="Helical" evidence="1">
    <location>
        <begin position="35"/>
        <end position="55"/>
    </location>
</feature>
<comment type="caution">
    <text evidence="2">The sequence shown here is derived from an EMBL/GenBank/DDBJ whole genome shotgun (WGS) entry which is preliminary data.</text>
</comment>
<sequence>MLYQANHFEGVRHATRQDHLLPVERVEYPVAPYELWALAAIFLVAVPTIVGLWWLS</sequence>
<organism evidence="2 3">
    <name type="scientific">Sphingomonas aquatilis</name>
    <dbReference type="NCBI Taxonomy" id="93063"/>
    <lineage>
        <taxon>Bacteria</taxon>
        <taxon>Pseudomonadati</taxon>
        <taxon>Pseudomonadota</taxon>
        <taxon>Alphaproteobacteria</taxon>
        <taxon>Sphingomonadales</taxon>
        <taxon>Sphingomonadaceae</taxon>
        <taxon>Sphingomonas</taxon>
    </lineage>
</organism>
<accession>A0AAW3TSG9</accession>
<keyword evidence="3" id="KW-1185">Reference proteome</keyword>
<evidence type="ECO:0000313" key="3">
    <source>
        <dbReference type="Proteomes" id="UP000528945"/>
    </source>
</evidence>
<dbReference type="AlphaFoldDB" id="A0AAW3TSG9"/>
<reference evidence="2 3" key="1">
    <citation type="submission" date="2020-08" db="EMBL/GenBank/DDBJ databases">
        <title>Genomic Encyclopedia of Type Strains, Phase IV (KMG-IV): sequencing the most valuable type-strain genomes for metagenomic binning, comparative biology and taxonomic classification.</title>
        <authorList>
            <person name="Goeker M."/>
        </authorList>
    </citation>
    <scope>NUCLEOTIDE SEQUENCE [LARGE SCALE GENOMIC DNA]</scope>
    <source>
        <strain evidence="2 3">DSM 15581</strain>
    </source>
</reference>
<keyword evidence="1" id="KW-0812">Transmembrane</keyword>
<evidence type="ECO:0000256" key="1">
    <source>
        <dbReference type="SAM" id="Phobius"/>
    </source>
</evidence>
<name>A0AAW3TSG9_9SPHN</name>
<dbReference type="EMBL" id="JACIDB010000004">
    <property type="protein sequence ID" value="MBB3876128.1"/>
    <property type="molecule type" value="Genomic_DNA"/>
</dbReference>
<keyword evidence="1" id="KW-0472">Membrane</keyword>
<protein>
    <submittedName>
        <fullName evidence="2">Uncharacterized protein</fullName>
    </submittedName>
</protein>
<gene>
    <name evidence="2" type="ORF">GGR47_002374</name>
</gene>
<dbReference type="Proteomes" id="UP000528945">
    <property type="component" value="Unassembled WGS sequence"/>
</dbReference>
<proteinExistence type="predicted"/>
<evidence type="ECO:0000313" key="2">
    <source>
        <dbReference type="EMBL" id="MBB3876128.1"/>
    </source>
</evidence>